<evidence type="ECO:0000256" key="6">
    <source>
        <dbReference type="ARBA" id="ARBA00022989"/>
    </source>
</evidence>
<dbReference type="GO" id="GO:0000139">
    <property type="term" value="C:Golgi membrane"/>
    <property type="evidence" value="ECO:0007669"/>
    <property type="project" value="UniProtKB-SubCell"/>
</dbReference>
<dbReference type="GO" id="GO:0006906">
    <property type="term" value="P:vesicle fusion"/>
    <property type="evidence" value="ECO:0007669"/>
    <property type="project" value="TreeGrafter"/>
</dbReference>
<dbReference type="CDD" id="cd15845">
    <property type="entry name" value="SNARE_syntaxin16"/>
    <property type="match status" value="1"/>
</dbReference>
<dbReference type="GO" id="GO:0005484">
    <property type="term" value="F:SNAP receptor activity"/>
    <property type="evidence" value="ECO:0007669"/>
    <property type="project" value="InterPro"/>
</dbReference>
<dbReference type="InterPro" id="IPR000727">
    <property type="entry name" value="T_SNARE_dom"/>
</dbReference>
<keyword evidence="5" id="KW-0653">Protein transport</keyword>
<evidence type="ECO:0000256" key="9">
    <source>
        <dbReference type="ARBA" id="ARBA00023136"/>
    </source>
</evidence>
<keyword evidence="9 11" id="KW-0472">Membrane</keyword>
<keyword evidence="3" id="KW-0813">Transport</keyword>
<dbReference type="PANTHER" id="PTHR19957">
    <property type="entry name" value="SYNTAXIN"/>
    <property type="match status" value="1"/>
</dbReference>
<comment type="caution">
    <text evidence="13">The sequence shown here is derived from an EMBL/GenBank/DDBJ whole genome shotgun (WGS) entry which is preliminary data.</text>
</comment>
<keyword evidence="8" id="KW-0175">Coiled coil</keyword>
<dbReference type="GO" id="GO:0006886">
    <property type="term" value="P:intracellular protein transport"/>
    <property type="evidence" value="ECO:0007669"/>
    <property type="project" value="InterPro"/>
</dbReference>
<feature type="compositionally biased region" description="Basic and acidic residues" evidence="10">
    <location>
        <begin position="371"/>
        <end position="385"/>
    </location>
</feature>
<evidence type="ECO:0000256" key="8">
    <source>
        <dbReference type="ARBA" id="ARBA00023054"/>
    </source>
</evidence>
<dbReference type="SUPFAM" id="SSF47661">
    <property type="entry name" value="t-snare proteins"/>
    <property type="match status" value="1"/>
</dbReference>
<evidence type="ECO:0000259" key="12">
    <source>
        <dbReference type="PROSITE" id="PS50192"/>
    </source>
</evidence>
<dbReference type="PROSITE" id="PS00914">
    <property type="entry name" value="SYNTAXIN"/>
    <property type="match status" value="1"/>
</dbReference>
<evidence type="ECO:0000256" key="3">
    <source>
        <dbReference type="ARBA" id="ARBA00022448"/>
    </source>
</evidence>
<comment type="similarity">
    <text evidence="2">Belongs to the syntaxin family.</text>
</comment>
<proteinExistence type="inferred from homology"/>
<gene>
    <name evidence="13" type="ORF">Cboi02_000006600</name>
</gene>
<dbReference type="SMART" id="SM00397">
    <property type="entry name" value="t_SNARE"/>
    <property type="match status" value="1"/>
</dbReference>
<dbReference type="InterPro" id="IPR010989">
    <property type="entry name" value="SNARE"/>
</dbReference>
<dbReference type="GO" id="GO:0048278">
    <property type="term" value="P:vesicle docking"/>
    <property type="evidence" value="ECO:0007669"/>
    <property type="project" value="TreeGrafter"/>
</dbReference>
<dbReference type="Pfam" id="PF05739">
    <property type="entry name" value="SNARE"/>
    <property type="match status" value="1"/>
</dbReference>
<evidence type="ECO:0000256" key="5">
    <source>
        <dbReference type="ARBA" id="ARBA00022927"/>
    </source>
</evidence>
<sequence length="425" mass="48475">MFRDRTNLYISYRSTFPHHNTRSFTDVRFDSLDQEESRLVNNGRSDGYKDGYPESGNLVNENGDIEMTELPPNLVDLSHESEMLLADIQIQINELTYLYKKNILPGFNDTSEEDAKIEELTFKITKNFQNIYNHIRNFDTFNSTYTLKKSEVMMCDNIKRNLALRTQDLSTTFRRLQNNYIKYLKQDEYEIPNQQSNFGSASNTNPGSINDLEATENIESYSRQALQESQQQLQQSTVSTAYLEQREREIYKIAQGVVEISTIFKELENMVIDQGTILDRIDYNLIRTVDDVKKADKEMKKAEGYQKQTRKCKIVMFLVLLIIVCLMLLLVKPKRVDHYYNDGCKGHQVDQIDGNTGAGKDDSNKGGSDVGDPKTGDTKGDISKVEEEDSDAGGNTVTIDVGGVQKSTPTGEQLSDTELNFKILL</sequence>
<keyword evidence="4 11" id="KW-0812">Transmembrane</keyword>
<dbReference type="Proteomes" id="UP001165120">
    <property type="component" value="Unassembled WGS sequence"/>
</dbReference>
<evidence type="ECO:0000313" key="14">
    <source>
        <dbReference type="Proteomes" id="UP001165120"/>
    </source>
</evidence>
<evidence type="ECO:0000256" key="10">
    <source>
        <dbReference type="SAM" id="MobiDB-lite"/>
    </source>
</evidence>
<evidence type="ECO:0000256" key="1">
    <source>
        <dbReference type="ARBA" id="ARBA00004409"/>
    </source>
</evidence>
<dbReference type="InterPro" id="IPR045242">
    <property type="entry name" value="Syntaxin"/>
</dbReference>
<keyword evidence="6 11" id="KW-1133">Transmembrane helix</keyword>
<feature type="domain" description="T-SNARE coiled-coil homology" evidence="12">
    <location>
        <begin position="240"/>
        <end position="302"/>
    </location>
</feature>
<evidence type="ECO:0000256" key="11">
    <source>
        <dbReference type="SAM" id="Phobius"/>
    </source>
</evidence>
<dbReference type="GO" id="GO:0000149">
    <property type="term" value="F:SNARE binding"/>
    <property type="evidence" value="ECO:0007669"/>
    <property type="project" value="TreeGrafter"/>
</dbReference>
<protein>
    <submittedName>
        <fullName evidence="13">Unnamed protein product</fullName>
    </submittedName>
</protein>
<dbReference type="Gene3D" id="1.20.58.70">
    <property type="match status" value="1"/>
</dbReference>
<dbReference type="GO" id="GO:0031201">
    <property type="term" value="C:SNARE complex"/>
    <property type="evidence" value="ECO:0007669"/>
    <property type="project" value="TreeGrafter"/>
</dbReference>
<keyword evidence="14" id="KW-1185">Reference proteome</keyword>
<feature type="transmembrane region" description="Helical" evidence="11">
    <location>
        <begin position="314"/>
        <end position="331"/>
    </location>
</feature>
<dbReference type="PANTHER" id="PTHR19957:SF83">
    <property type="entry name" value="SYNTAXIN-16"/>
    <property type="match status" value="1"/>
</dbReference>
<evidence type="ECO:0000313" key="13">
    <source>
        <dbReference type="EMBL" id="GME66605.1"/>
    </source>
</evidence>
<feature type="region of interest" description="Disordered" evidence="10">
    <location>
        <begin position="354"/>
        <end position="413"/>
    </location>
</feature>
<reference evidence="13" key="1">
    <citation type="submission" date="2023-04" db="EMBL/GenBank/DDBJ databases">
        <title>Candida boidinii NBRC 10035.</title>
        <authorList>
            <person name="Ichikawa N."/>
            <person name="Sato H."/>
            <person name="Tonouchi N."/>
        </authorList>
    </citation>
    <scope>NUCLEOTIDE SEQUENCE</scope>
    <source>
        <strain evidence="13">NBRC 10035</strain>
    </source>
</reference>
<comment type="subcellular location">
    <subcellularLocation>
        <location evidence="1">Golgi apparatus membrane</location>
        <topology evidence="1">Single-pass type IV membrane protein</topology>
    </subcellularLocation>
</comment>
<keyword evidence="7" id="KW-0333">Golgi apparatus</keyword>
<dbReference type="InterPro" id="IPR006012">
    <property type="entry name" value="Syntaxin/epimorphin_CS"/>
</dbReference>
<organism evidence="13 14">
    <name type="scientific">Candida boidinii</name>
    <name type="common">Yeast</name>
    <dbReference type="NCBI Taxonomy" id="5477"/>
    <lineage>
        <taxon>Eukaryota</taxon>
        <taxon>Fungi</taxon>
        <taxon>Dikarya</taxon>
        <taxon>Ascomycota</taxon>
        <taxon>Saccharomycotina</taxon>
        <taxon>Pichiomycetes</taxon>
        <taxon>Pichiales</taxon>
        <taxon>Pichiaceae</taxon>
        <taxon>Ogataea</taxon>
        <taxon>Ogataea/Candida clade</taxon>
    </lineage>
</organism>
<evidence type="ECO:0000256" key="7">
    <source>
        <dbReference type="ARBA" id="ARBA00023034"/>
    </source>
</evidence>
<evidence type="ECO:0000256" key="2">
    <source>
        <dbReference type="ARBA" id="ARBA00009063"/>
    </source>
</evidence>
<accession>A0A9W6SUK5</accession>
<dbReference type="AlphaFoldDB" id="A0A9W6SUK5"/>
<evidence type="ECO:0000256" key="4">
    <source>
        <dbReference type="ARBA" id="ARBA00022692"/>
    </source>
</evidence>
<dbReference type="PROSITE" id="PS50192">
    <property type="entry name" value="T_SNARE"/>
    <property type="match status" value="1"/>
</dbReference>
<name>A0A9W6SUK5_CANBO</name>
<dbReference type="EMBL" id="BSXN01000011">
    <property type="protein sequence ID" value="GME66605.1"/>
    <property type="molecule type" value="Genomic_DNA"/>
</dbReference>